<dbReference type="Proteomes" id="UP000887013">
    <property type="component" value="Unassembled WGS sequence"/>
</dbReference>
<reference evidence="1" key="1">
    <citation type="submission" date="2020-08" db="EMBL/GenBank/DDBJ databases">
        <title>Multicomponent nature underlies the extraordinary mechanical properties of spider dragline silk.</title>
        <authorList>
            <person name="Kono N."/>
            <person name="Nakamura H."/>
            <person name="Mori M."/>
            <person name="Yoshida Y."/>
            <person name="Ohtoshi R."/>
            <person name="Malay A.D."/>
            <person name="Moran D.A.P."/>
            <person name="Tomita M."/>
            <person name="Numata K."/>
            <person name="Arakawa K."/>
        </authorList>
    </citation>
    <scope>NUCLEOTIDE SEQUENCE</scope>
</reference>
<evidence type="ECO:0000313" key="2">
    <source>
        <dbReference type="Proteomes" id="UP000887013"/>
    </source>
</evidence>
<comment type="caution">
    <text evidence="1">The sequence shown here is derived from an EMBL/GenBank/DDBJ whole genome shotgun (WGS) entry which is preliminary data.</text>
</comment>
<dbReference type="AlphaFoldDB" id="A0A8X6IL95"/>
<protein>
    <submittedName>
        <fullName evidence="1">Uncharacterized protein</fullName>
    </submittedName>
</protein>
<name>A0A8X6IL95_NEPPI</name>
<accession>A0A8X6IL95</accession>
<organism evidence="1 2">
    <name type="scientific">Nephila pilipes</name>
    <name type="common">Giant wood spider</name>
    <name type="synonym">Nephila maculata</name>
    <dbReference type="NCBI Taxonomy" id="299642"/>
    <lineage>
        <taxon>Eukaryota</taxon>
        <taxon>Metazoa</taxon>
        <taxon>Ecdysozoa</taxon>
        <taxon>Arthropoda</taxon>
        <taxon>Chelicerata</taxon>
        <taxon>Arachnida</taxon>
        <taxon>Araneae</taxon>
        <taxon>Araneomorphae</taxon>
        <taxon>Entelegynae</taxon>
        <taxon>Araneoidea</taxon>
        <taxon>Nephilidae</taxon>
        <taxon>Nephila</taxon>
    </lineage>
</organism>
<proteinExistence type="predicted"/>
<sequence length="89" mass="10144">MDSKTFHQIVVVYMKAKAAVTRRAWVVISHLIPASTIASSINCSVDYRVKRRLVKFPEILSIVHHGEPPSFPYGFRSNFRQDSSIGRQI</sequence>
<dbReference type="EMBL" id="BMAW01091579">
    <property type="protein sequence ID" value="GFS50587.1"/>
    <property type="molecule type" value="Genomic_DNA"/>
</dbReference>
<keyword evidence="2" id="KW-1185">Reference proteome</keyword>
<gene>
    <name evidence="1" type="ORF">NPIL_247531</name>
</gene>
<evidence type="ECO:0000313" key="1">
    <source>
        <dbReference type="EMBL" id="GFS50587.1"/>
    </source>
</evidence>